<evidence type="ECO:0000256" key="11">
    <source>
        <dbReference type="ARBA" id="ARBA00022777"/>
    </source>
</evidence>
<proteinExistence type="predicted"/>
<dbReference type="Proteomes" id="UP000316181">
    <property type="component" value="Unassembled WGS sequence"/>
</dbReference>
<keyword evidence="8" id="KW-0808">Transferase</keyword>
<keyword evidence="16 23" id="KW-1133">Transmembrane helix</keyword>
<reference evidence="26 27" key="1">
    <citation type="submission" date="2019-06" db="EMBL/GenBank/DDBJ databases">
        <title>Sequencing the genomes of 1000 actinobacteria strains.</title>
        <authorList>
            <person name="Klenk H.-P."/>
        </authorList>
    </citation>
    <scope>NUCLEOTIDE SEQUENCE [LARGE SCALE GENOMIC DNA]</scope>
    <source>
        <strain evidence="26 27">DSM 10596</strain>
    </source>
</reference>
<evidence type="ECO:0000256" key="23">
    <source>
        <dbReference type="SAM" id="Phobius"/>
    </source>
</evidence>
<evidence type="ECO:0000256" key="20">
    <source>
        <dbReference type="ARBA" id="ARBA00023211"/>
    </source>
</evidence>
<comment type="subcellular location">
    <subcellularLocation>
        <location evidence="4">Cell membrane</location>
        <topology evidence="4">Multi-pass membrane protein</topology>
    </subcellularLocation>
</comment>
<evidence type="ECO:0000256" key="8">
    <source>
        <dbReference type="ARBA" id="ARBA00022679"/>
    </source>
</evidence>
<evidence type="ECO:0000256" key="16">
    <source>
        <dbReference type="ARBA" id="ARBA00022989"/>
    </source>
</evidence>
<evidence type="ECO:0000256" key="1">
    <source>
        <dbReference type="ARBA" id="ARBA00000085"/>
    </source>
</evidence>
<dbReference type="Pfam" id="PF02518">
    <property type="entry name" value="HATPase_c"/>
    <property type="match status" value="1"/>
</dbReference>
<dbReference type="InterPro" id="IPR005467">
    <property type="entry name" value="His_kinase_dom"/>
</dbReference>
<keyword evidence="27" id="KW-1185">Reference proteome</keyword>
<dbReference type="EC" id="2.7.13.3" evidence="5"/>
<evidence type="ECO:0000313" key="27">
    <source>
        <dbReference type="Proteomes" id="UP000316181"/>
    </source>
</evidence>
<evidence type="ECO:0000256" key="19">
    <source>
        <dbReference type="ARBA" id="ARBA00023026"/>
    </source>
</evidence>
<keyword evidence="7" id="KW-0597">Phosphoprotein</keyword>
<dbReference type="PRINTS" id="PR00344">
    <property type="entry name" value="BCTRLSENSOR"/>
</dbReference>
<dbReference type="PANTHER" id="PTHR44936">
    <property type="entry name" value="SENSOR PROTEIN CREC"/>
    <property type="match status" value="1"/>
</dbReference>
<sequence length="445" mass="47186">MLLATMVSVVVTVVLLGVPLAIFGARMISDVEHRRLEVRAEEIGRIVDGRVQRGESVDSSLLDRFATGSSGSMAVSIVVVTAAGEQVTAGSTLSGRTVEVALRTDSNTIVVLAASYWDFFWRCFQVVMLVGALSIVALLVGLWWAAWQANRLSAPLVYLAASAELLGSGHVRPKIEPTGVEEIDLVAQELARSADRLAARLAVERQFSSDVSHQLRTPLTALAMRVEEIMMASDDEYVEEEARKALEQVERLSGVVDDLRMRARQTTGGTTEPVHLREVIDQQADEWASSFAAADRRLAVEVDPDVQVLATPGALAQVLATLIENSLKHGAGTTTVGATAGKTTGAVVVSISDEGDGVPAEIAPRVFEREVTSGGGSGLGLGLARDLVAADGGRLELSQRVPAVFSIFLAGVPKGLNPDDVLPTGRAIAVHGNALSRSARRFGRP</sequence>
<dbReference type="InterPro" id="IPR036890">
    <property type="entry name" value="HATPase_C_sf"/>
</dbReference>
<feature type="transmembrane region" description="Helical" evidence="23">
    <location>
        <begin position="126"/>
        <end position="147"/>
    </location>
</feature>
<dbReference type="PANTHER" id="PTHR44936:SF9">
    <property type="entry name" value="SENSOR PROTEIN CREC"/>
    <property type="match status" value="1"/>
</dbReference>
<dbReference type="SUPFAM" id="SSF55874">
    <property type="entry name" value="ATPase domain of HSP90 chaperone/DNA topoisomerase II/histidine kinase"/>
    <property type="match status" value="1"/>
</dbReference>
<dbReference type="InterPro" id="IPR050980">
    <property type="entry name" value="2C_sensor_his_kinase"/>
</dbReference>
<evidence type="ECO:0000256" key="18">
    <source>
        <dbReference type="ARBA" id="ARBA00023016"/>
    </source>
</evidence>
<dbReference type="Pfam" id="PF18092">
    <property type="entry name" value="DraK_HK_N"/>
    <property type="match status" value="1"/>
</dbReference>
<keyword evidence="19" id="KW-0843">Virulence</keyword>
<dbReference type="SMART" id="SM00387">
    <property type="entry name" value="HATPase_c"/>
    <property type="match status" value="1"/>
</dbReference>
<dbReference type="AlphaFoldDB" id="A0A542SNQ8"/>
<evidence type="ECO:0000256" key="6">
    <source>
        <dbReference type="ARBA" id="ARBA00022475"/>
    </source>
</evidence>
<comment type="cofactor">
    <cofactor evidence="3">
        <name>Mg(2+)</name>
        <dbReference type="ChEBI" id="CHEBI:18420"/>
    </cofactor>
</comment>
<evidence type="ECO:0000256" key="2">
    <source>
        <dbReference type="ARBA" id="ARBA00001936"/>
    </source>
</evidence>
<keyword evidence="12" id="KW-0378">Hydrolase</keyword>
<dbReference type="PROSITE" id="PS50885">
    <property type="entry name" value="HAMP"/>
    <property type="match status" value="1"/>
</dbReference>
<dbReference type="GO" id="GO:0005524">
    <property type="term" value="F:ATP binding"/>
    <property type="evidence" value="ECO:0007669"/>
    <property type="project" value="UniProtKB-KW"/>
</dbReference>
<evidence type="ECO:0000256" key="9">
    <source>
        <dbReference type="ARBA" id="ARBA00022692"/>
    </source>
</evidence>
<evidence type="ECO:0000256" key="22">
    <source>
        <dbReference type="ARBA" id="ARBA00041776"/>
    </source>
</evidence>
<comment type="catalytic activity">
    <reaction evidence="1">
        <text>ATP + protein L-histidine = ADP + protein N-phospho-L-histidine.</text>
        <dbReference type="EC" id="2.7.13.3"/>
    </reaction>
</comment>
<evidence type="ECO:0000256" key="21">
    <source>
        <dbReference type="ARBA" id="ARBA00040454"/>
    </source>
</evidence>
<evidence type="ECO:0000256" key="14">
    <source>
        <dbReference type="ARBA" id="ARBA00022842"/>
    </source>
</evidence>
<evidence type="ECO:0000256" key="4">
    <source>
        <dbReference type="ARBA" id="ARBA00004651"/>
    </source>
</evidence>
<name>A0A542SNQ8_9MICO</name>
<dbReference type="Pfam" id="PF00512">
    <property type="entry name" value="HisKA"/>
    <property type="match status" value="1"/>
</dbReference>
<keyword evidence="9 23" id="KW-0812">Transmembrane</keyword>
<evidence type="ECO:0000256" key="7">
    <source>
        <dbReference type="ARBA" id="ARBA00022553"/>
    </source>
</evidence>
<evidence type="ECO:0000256" key="10">
    <source>
        <dbReference type="ARBA" id="ARBA00022741"/>
    </source>
</evidence>
<dbReference type="EMBL" id="VFNV01000001">
    <property type="protein sequence ID" value="TQK76253.1"/>
    <property type="molecule type" value="Genomic_DNA"/>
</dbReference>
<dbReference type="RefSeq" id="WP_342776017.1">
    <property type="nucleotide sequence ID" value="NZ_VFNV01000001.1"/>
</dbReference>
<dbReference type="InterPro" id="IPR040868">
    <property type="entry name" value="DraK_HK_N"/>
</dbReference>
<dbReference type="CDD" id="cd00082">
    <property type="entry name" value="HisKA"/>
    <property type="match status" value="1"/>
</dbReference>
<dbReference type="Gene3D" id="3.30.565.10">
    <property type="entry name" value="Histidine kinase-like ATPase, C-terminal domain"/>
    <property type="match status" value="1"/>
</dbReference>
<gene>
    <name evidence="26" type="ORF">FB389_0913</name>
</gene>
<evidence type="ECO:0000256" key="17">
    <source>
        <dbReference type="ARBA" id="ARBA00023012"/>
    </source>
</evidence>
<dbReference type="InterPro" id="IPR036097">
    <property type="entry name" value="HisK_dim/P_sf"/>
</dbReference>
<keyword evidence="14" id="KW-0460">Magnesium</keyword>
<dbReference type="GO" id="GO:0005886">
    <property type="term" value="C:plasma membrane"/>
    <property type="evidence" value="ECO:0007669"/>
    <property type="project" value="UniProtKB-SubCell"/>
</dbReference>
<dbReference type="InterPro" id="IPR003594">
    <property type="entry name" value="HATPase_dom"/>
</dbReference>
<evidence type="ECO:0000259" key="25">
    <source>
        <dbReference type="PROSITE" id="PS50885"/>
    </source>
</evidence>
<keyword evidence="6" id="KW-1003">Cell membrane</keyword>
<keyword evidence="11 26" id="KW-0418">Kinase</keyword>
<dbReference type="InterPro" id="IPR004358">
    <property type="entry name" value="Sig_transdc_His_kin-like_C"/>
</dbReference>
<comment type="caution">
    <text evidence="26">The sequence shown here is derived from an EMBL/GenBank/DDBJ whole genome shotgun (WGS) entry which is preliminary data.</text>
</comment>
<dbReference type="SUPFAM" id="SSF47384">
    <property type="entry name" value="Homodimeric domain of signal transducing histidine kinase"/>
    <property type="match status" value="1"/>
</dbReference>
<keyword evidence="23" id="KW-0472">Membrane</keyword>
<dbReference type="PROSITE" id="PS50109">
    <property type="entry name" value="HIS_KIN"/>
    <property type="match status" value="1"/>
</dbReference>
<keyword evidence="20" id="KW-0464">Manganese</keyword>
<comment type="cofactor">
    <cofactor evidence="2">
        <name>Mn(2+)</name>
        <dbReference type="ChEBI" id="CHEBI:29035"/>
    </cofactor>
</comment>
<evidence type="ECO:0000259" key="24">
    <source>
        <dbReference type="PROSITE" id="PS50109"/>
    </source>
</evidence>
<keyword evidence="18" id="KW-0346">Stress response</keyword>
<evidence type="ECO:0000256" key="13">
    <source>
        <dbReference type="ARBA" id="ARBA00022840"/>
    </source>
</evidence>
<keyword evidence="15" id="KW-0904">Protein phosphatase</keyword>
<feature type="domain" description="Histidine kinase" evidence="24">
    <location>
        <begin position="210"/>
        <end position="413"/>
    </location>
</feature>
<keyword evidence="10" id="KW-0547">Nucleotide-binding</keyword>
<dbReference type="GO" id="GO:0000155">
    <property type="term" value="F:phosphorelay sensor kinase activity"/>
    <property type="evidence" value="ECO:0007669"/>
    <property type="project" value="InterPro"/>
</dbReference>
<evidence type="ECO:0000256" key="12">
    <source>
        <dbReference type="ARBA" id="ARBA00022801"/>
    </source>
</evidence>
<protein>
    <recommendedName>
        <fullName evidence="21">Signal transduction histidine-protein kinase/phosphatase MprB</fullName>
        <ecNumber evidence="5">2.7.13.3</ecNumber>
    </recommendedName>
    <alternativeName>
        <fullName evidence="22">Mycobacterial persistence regulator B</fullName>
    </alternativeName>
</protein>
<accession>A0A542SNQ8</accession>
<feature type="transmembrane region" description="Helical" evidence="23">
    <location>
        <begin position="6"/>
        <end position="25"/>
    </location>
</feature>
<feature type="domain" description="HAMP" evidence="25">
    <location>
        <begin position="150"/>
        <end position="202"/>
    </location>
</feature>
<evidence type="ECO:0000256" key="3">
    <source>
        <dbReference type="ARBA" id="ARBA00001946"/>
    </source>
</evidence>
<evidence type="ECO:0000313" key="26">
    <source>
        <dbReference type="EMBL" id="TQK76253.1"/>
    </source>
</evidence>
<dbReference type="SMART" id="SM00388">
    <property type="entry name" value="HisKA"/>
    <property type="match status" value="1"/>
</dbReference>
<keyword evidence="13" id="KW-0067">ATP-binding</keyword>
<evidence type="ECO:0000256" key="15">
    <source>
        <dbReference type="ARBA" id="ARBA00022912"/>
    </source>
</evidence>
<keyword evidence="17" id="KW-0902">Two-component regulatory system</keyword>
<dbReference type="InterPro" id="IPR003660">
    <property type="entry name" value="HAMP_dom"/>
</dbReference>
<evidence type="ECO:0000256" key="5">
    <source>
        <dbReference type="ARBA" id="ARBA00012438"/>
    </source>
</evidence>
<organism evidence="26 27">
    <name type="scientific">Rarobacter incanus</name>
    <dbReference type="NCBI Taxonomy" id="153494"/>
    <lineage>
        <taxon>Bacteria</taxon>
        <taxon>Bacillati</taxon>
        <taxon>Actinomycetota</taxon>
        <taxon>Actinomycetes</taxon>
        <taxon>Micrococcales</taxon>
        <taxon>Rarobacteraceae</taxon>
        <taxon>Rarobacter</taxon>
    </lineage>
</organism>
<dbReference type="Gene3D" id="1.10.287.130">
    <property type="match status" value="1"/>
</dbReference>
<dbReference type="GO" id="GO:0004721">
    <property type="term" value="F:phosphoprotein phosphatase activity"/>
    <property type="evidence" value="ECO:0007669"/>
    <property type="project" value="UniProtKB-KW"/>
</dbReference>
<dbReference type="InterPro" id="IPR003661">
    <property type="entry name" value="HisK_dim/P_dom"/>
</dbReference>